<dbReference type="InterPro" id="IPR020845">
    <property type="entry name" value="AMP-binding_CS"/>
</dbReference>
<evidence type="ECO:0000256" key="2">
    <source>
        <dbReference type="ARBA" id="ARBA00022840"/>
    </source>
</evidence>
<dbReference type="eggNOG" id="COG1022">
    <property type="taxonomic scope" value="Bacteria"/>
</dbReference>
<dbReference type="EMBL" id="AAWS01000002">
    <property type="protein sequence ID" value="EAY31727.1"/>
    <property type="molecule type" value="Genomic_DNA"/>
</dbReference>
<evidence type="ECO:0000313" key="5">
    <source>
        <dbReference type="Proteomes" id="UP000004095"/>
    </source>
</evidence>
<dbReference type="GO" id="GO:0016020">
    <property type="term" value="C:membrane"/>
    <property type="evidence" value="ECO:0007669"/>
    <property type="project" value="TreeGrafter"/>
</dbReference>
<sequence>MGQKTILQSFYEKEQIMPNKSFLRQPFGDRWETYTWQQAAQMARKLATGLQSLGLPAKSHIGLVSKNCREWIIADLAIMIAGYVSVPFYPTLTGEQIKEVIHLGDVKALFVGKTEVWEDMKKGVPADLPIIAFPHYEGNSKVTEGEQWDTFLDRFEPLQGNPLPDMEDLWTIVFTSGTTGTPKGVMLNHQALASLDAMVHQQNYVKVSFDGDNRFFSFLPLNHIAERALIEFLCIAHGGEISFVETIDTFAKNLRETQPTMFFAVPRIWTKFQLGVLGKMSQKKLNLFLKIPILSGLVKNKIKKGLGLSNARACVSGAAPIAQSLKDWYKRLGISISEGYGMTENCAVCSFLSGDEDQPGSVGKPAAGVDLKIDEDTGEVCMKADFVMQGYYNAPEKTAEVLRDGWLHTGDQGWVNEDGYLYLTGRVKDTFKTSKGIYIVPAPMEWVFDANTDIEQICIVGLGMPQPMGIVTLSELGEMKSKEEVKESLIASLEKANEGSKNDKKISTLIIAKEAFSVENGLLTPTLKVKRNILNKHYNEQLLAWHQQPDQVIWEG</sequence>
<dbReference type="PANTHER" id="PTHR43272:SF33">
    <property type="entry name" value="AMP-BINDING DOMAIN-CONTAINING PROTEIN-RELATED"/>
    <property type="match status" value="1"/>
</dbReference>
<keyword evidence="1" id="KW-0547">Nucleotide-binding</keyword>
<dbReference type="AlphaFoldDB" id="A1ZDI8"/>
<feature type="domain" description="AMP-dependent synthetase/ligase" evidence="3">
    <location>
        <begin position="18"/>
        <end position="392"/>
    </location>
</feature>
<protein>
    <submittedName>
        <fullName evidence="4">AMP-dependent synthetase and ligase</fullName>
    </submittedName>
</protein>
<dbReference type="OrthoDB" id="9778383at2"/>
<keyword evidence="2" id="KW-0067">ATP-binding</keyword>
<dbReference type="Gene3D" id="3.40.50.12780">
    <property type="entry name" value="N-terminal domain of ligase-like"/>
    <property type="match status" value="1"/>
</dbReference>
<keyword evidence="4" id="KW-0436">Ligase</keyword>
<gene>
    <name evidence="4" type="ORF">M23134_05233</name>
</gene>
<dbReference type="RefSeq" id="WP_002693578.1">
    <property type="nucleotide sequence ID" value="NZ_AAWS01000002.1"/>
</dbReference>
<accession>A1ZDI8</accession>
<name>A1ZDI8_MICM2</name>
<dbReference type="SUPFAM" id="SSF56801">
    <property type="entry name" value="Acetyl-CoA synthetase-like"/>
    <property type="match status" value="1"/>
</dbReference>
<comment type="caution">
    <text evidence="4">The sequence shown here is derived from an EMBL/GenBank/DDBJ whole genome shotgun (WGS) entry which is preliminary data.</text>
</comment>
<evidence type="ECO:0000259" key="3">
    <source>
        <dbReference type="Pfam" id="PF00501"/>
    </source>
</evidence>
<dbReference type="PANTHER" id="PTHR43272">
    <property type="entry name" value="LONG-CHAIN-FATTY-ACID--COA LIGASE"/>
    <property type="match status" value="1"/>
</dbReference>
<dbReference type="Pfam" id="PF23562">
    <property type="entry name" value="AMP-binding_C_3"/>
    <property type="match status" value="1"/>
</dbReference>
<evidence type="ECO:0000256" key="1">
    <source>
        <dbReference type="ARBA" id="ARBA00022741"/>
    </source>
</evidence>
<dbReference type="GO" id="GO:0004467">
    <property type="term" value="F:long-chain fatty acid-CoA ligase activity"/>
    <property type="evidence" value="ECO:0007669"/>
    <property type="project" value="TreeGrafter"/>
</dbReference>
<proteinExistence type="predicted"/>
<keyword evidence="5" id="KW-1185">Reference proteome</keyword>
<dbReference type="Proteomes" id="UP000004095">
    <property type="component" value="Unassembled WGS sequence"/>
</dbReference>
<dbReference type="InterPro" id="IPR042099">
    <property type="entry name" value="ANL_N_sf"/>
</dbReference>
<dbReference type="InterPro" id="IPR000873">
    <property type="entry name" value="AMP-dep_synth/lig_dom"/>
</dbReference>
<dbReference type="PROSITE" id="PS00455">
    <property type="entry name" value="AMP_BINDING"/>
    <property type="match status" value="1"/>
</dbReference>
<dbReference type="Pfam" id="PF00501">
    <property type="entry name" value="AMP-binding"/>
    <property type="match status" value="1"/>
</dbReference>
<reference evidence="4 5" key="1">
    <citation type="submission" date="2007-01" db="EMBL/GenBank/DDBJ databases">
        <authorList>
            <person name="Haygood M."/>
            <person name="Podell S."/>
            <person name="Anderson C."/>
            <person name="Hopkinson B."/>
            <person name="Roe K."/>
            <person name="Barbeau K."/>
            <person name="Gaasterland T."/>
            <person name="Ferriera S."/>
            <person name="Johnson J."/>
            <person name="Kravitz S."/>
            <person name="Beeson K."/>
            <person name="Sutton G."/>
            <person name="Rogers Y.-H."/>
            <person name="Friedman R."/>
            <person name="Frazier M."/>
            <person name="Venter J.C."/>
        </authorList>
    </citation>
    <scope>NUCLEOTIDE SEQUENCE [LARGE SCALE GENOMIC DNA]</scope>
    <source>
        <strain evidence="4 5">ATCC 23134</strain>
    </source>
</reference>
<organism evidence="4 5">
    <name type="scientific">Microscilla marina ATCC 23134</name>
    <dbReference type="NCBI Taxonomy" id="313606"/>
    <lineage>
        <taxon>Bacteria</taxon>
        <taxon>Pseudomonadati</taxon>
        <taxon>Bacteroidota</taxon>
        <taxon>Cytophagia</taxon>
        <taxon>Cytophagales</taxon>
        <taxon>Microscillaceae</taxon>
        <taxon>Microscilla</taxon>
    </lineage>
</organism>
<evidence type="ECO:0000313" key="4">
    <source>
        <dbReference type="EMBL" id="EAY31727.1"/>
    </source>
</evidence>
<dbReference type="GO" id="GO:0005524">
    <property type="term" value="F:ATP binding"/>
    <property type="evidence" value="ECO:0007669"/>
    <property type="project" value="UniProtKB-KW"/>
</dbReference>